<comment type="caution">
    <text evidence="2">The sequence shown here is derived from an EMBL/GenBank/DDBJ whole genome shotgun (WGS) entry which is preliminary data.</text>
</comment>
<dbReference type="Gene3D" id="3.30.565.60">
    <property type="match status" value="1"/>
</dbReference>
<dbReference type="InterPro" id="IPR036390">
    <property type="entry name" value="WH_DNA-bd_sf"/>
</dbReference>
<proteinExistence type="predicted"/>
<reference evidence="2 3" key="1">
    <citation type="submission" date="2011-12" db="EMBL/GenBank/DDBJ databases">
        <title>The Genome Sequence of Prevotella maculosa OT 289.</title>
        <authorList>
            <consortium name="The Broad Institute Genome Sequencing Platform"/>
            <person name="Earl A."/>
            <person name="Ward D."/>
            <person name="Feldgarden M."/>
            <person name="Gevers D."/>
            <person name="Izard J."/>
            <person name="Blanton J.M."/>
            <person name="Mathney J."/>
            <person name="Tanner A.C."/>
            <person name="Dewhirst F.E."/>
            <person name="Young S.K."/>
            <person name="Zeng Q."/>
            <person name="Gargeya S."/>
            <person name="Fitzgerald M."/>
            <person name="Haas B."/>
            <person name="Abouelleil A."/>
            <person name="Alvarado L."/>
            <person name="Arachchi H.M."/>
            <person name="Berlin A."/>
            <person name="Chapman S.B."/>
            <person name="Gearin G."/>
            <person name="Goldberg J."/>
            <person name="Griggs A."/>
            <person name="Gujja S."/>
            <person name="Hansen M."/>
            <person name="Heiman D."/>
            <person name="Howarth C."/>
            <person name="Larimer J."/>
            <person name="Lui A."/>
            <person name="MacDonald P.J.P."/>
            <person name="McCowen C."/>
            <person name="Montmayeur A."/>
            <person name="Murphy C."/>
            <person name="Neiman D."/>
            <person name="Pearson M."/>
            <person name="Priest M."/>
            <person name="Roberts A."/>
            <person name="Saif S."/>
            <person name="Shea T."/>
            <person name="Sisk P."/>
            <person name="Stolte C."/>
            <person name="Sykes S."/>
            <person name="Wortman J."/>
            <person name="Nusbaum C."/>
            <person name="Birren B."/>
        </authorList>
    </citation>
    <scope>NUCLEOTIDE SEQUENCE [LARGE SCALE GENOMIC DNA]</scope>
    <source>
        <strain evidence="2 3">OT 289</strain>
    </source>
</reference>
<dbReference type="AlphaFoldDB" id="H1HPM6"/>
<feature type="region of interest" description="Disordered" evidence="1">
    <location>
        <begin position="196"/>
        <end position="232"/>
    </location>
</feature>
<dbReference type="Pfam" id="PF13749">
    <property type="entry name" value="HATPase_c_4"/>
    <property type="match status" value="1"/>
</dbReference>
<dbReference type="STRING" id="999422.HMPREF9944_02120"/>
<dbReference type="EMBL" id="AGEK01000036">
    <property type="protein sequence ID" value="EHO67823.1"/>
    <property type="molecule type" value="Genomic_DNA"/>
</dbReference>
<evidence type="ECO:0000313" key="3">
    <source>
        <dbReference type="Proteomes" id="UP000003167"/>
    </source>
</evidence>
<dbReference type="PANTHER" id="PTHR30595:SF6">
    <property type="entry name" value="SCHLAFEN ALBA-2 DOMAIN-CONTAINING PROTEIN"/>
    <property type="match status" value="1"/>
</dbReference>
<dbReference type="InterPro" id="IPR011991">
    <property type="entry name" value="ArsR-like_HTH"/>
</dbReference>
<sequence length="293" mass="33437">MMFCEDPNKFFPYTQIDVVTFPNGKRKDPNNFTEVTFKGSVPQMIKQTMEYIKSNVLKEYVRKISGRQEANRFWNYPYDAIEEAVVNSVYHRDFMQHEPIEITIEPTGISILNCPGPDRSIPKEDIEKGDMLKSRRYRNRRLGDFLKELDLTEGRSTGVPTIQAKLAENGSSRAIFETTDDRMTFLVTIPVHEGCNESSEKLRSGSEISSERGSERDGLGSETSSERGSETRDLIIEIITQNPRVTTAEIAMQLSISSRGVEKQMRKLREAGVIRRVGGRYGGYWEITNKSNK</sequence>
<evidence type="ECO:0000313" key="2">
    <source>
        <dbReference type="EMBL" id="EHO67823.1"/>
    </source>
</evidence>
<evidence type="ECO:0000256" key="1">
    <source>
        <dbReference type="SAM" id="MobiDB-lite"/>
    </source>
</evidence>
<dbReference type="PATRIC" id="fig|999422.3.peg.2232"/>
<gene>
    <name evidence="2" type="ORF">HMPREF9944_02120</name>
</gene>
<dbReference type="Proteomes" id="UP000003167">
    <property type="component" value="Unassembled WGS sequence"/>
</dbReference>
<dbReference type="Gene3D" id="1.10.10.10">
    <property type="entry name" value="Winged helix-like DNA-binding domain superfamily/Winged helix DNA-binding domain"/>
    <property type="match status" value="1"/>
</dbReference>
<dbReference type="InterPro" id="IPR036388">
    <property type="entry name" value="WH-like_DNA-bd_sf"/>
</dbReference>
<dbReference type="SUPFAM" id="SSF46785">
    <property type="entry name" value="Winged helix' DNA-binding domain"/>
    <property type="match status" value="1"/>
</dbReference>
<dbReference type="PANTHER" id="PTHR30595">
    <property type="entry name" value="GLPR-RELATED TRANSCRIPTIONAL REPRESSOR"/>
    <property type="match status" value="1"/>
</dbReference>
<dbReference type="InterPro" id="IPR038475">
    <property type="entry name" value="RecG_C_sf"/>
</dbReference>
<dbReference type="HOGENOM" id="CLU_024970_8_1_10"/>
<organism evidence="2 3">
    <name type="scientific">Segatella maculosa OT 289</name>
    <dbReference type="NCBI Taxonomy" id="999422"/>
    <lineage>
        <taxon>Bacteria</taxon>
        <taxon>Pseudomonadati</taxon>
        <taxon>Bacteroidota</taxon>
        <taxon>Bacteroidia</taxon>
        <taxon>Bacteroidales</taxon>
        <taxon>Prevotellaceae</taxon>
        <taxon>Segatella</taxon>
    </lineage>
</organism>
<dbReference type="GO" id="GO:0006355">
    <property type="term" value="P:regulation of DNA-templated transcription"/>
    <property type="evidence" value="ECO:0007669"/>
    <property type="project" value="UniProtKB-ARBA"/>
</dbReference>
<accession>H1HPM6</accession>
<keyword evidence="3" id="KW-1185">Reference proteome</keyword>
<name>H1HPM6_9BACT</name>
<dbReference type="Pfam" id="PF13412">
    <property type="entry name" value="HTH_24"/>
    <property type="match status" value="1"/>
</dbReference>
<dbReference type="CDD" id="cd00090">
    <property type="entry name" value="HTH_ARSR"/>
    <property type="match status" value="1"/>
</dbReference>
<protein>
    <submittedName>
        <fullName evidence="2">Uncharacterized protein</fullName>
    </submittedName>
</protein>